<feature type="active site" description="Charge relay system" evidence="9">
    <location>
        <position position="158"/>
    </location>
</feature>
<dbReference type="PRINTS" id="PR00723">
    <property type="entry name" value="SUBTILISIN"/>
</dbReference>
<proteinExistence type="inferred from homology"/>
<evidence type="ECO:0000256" key="9">
    <source>
        <dbReference type="PROSITE-ProRule" id="PRU01240"/>
    </source>
</evidence>
<evidence type="ECO:0000313" key="13">
    <source>
        <dbReference type="EMBL" id="MBP1081420.1"/>
    </source>
</evidence>
<keyword evidence="10" id="KW-0732">Signal</keyword>
<evidence type="ECO:0000313" key="14">
    <source>
        <dbReference type="Proteomes" id="UP000674416"/>
    </source>
</evidence>
<feature type="domain" description="Fervidolysin-like N-terminal prodomain" evidence="12">
    <location>
        <begin position="42"/>
        <end position="114"/>
    </location>
</feature>
<evidence type="ECO:0000256" key="4">
    <source>
        <dbReference type="ARBA" id="ARBA00022525"/>
    </source>
</evidence>
<gene>
    <name evidence="13" type="ORF">JOC74_001913</name>
</gene>
<dbReference type="PROSITE" id="PS00137">
    <property type="entry name" value="SUBTILASE_HIS"/>
    <property type="match status" value="1"/>
</dbReference>
<reference evidence="13 14" key="1">
    <citation type="submission" date="2021-01" db="EMBL/GenBank/DDBJ databases">
        <title>Genomic Encyclopedia of Type Strains, Phase IV (KMG-IV): sequencing the most valuable type-strain genomes for metagenomic binning, comparative biology and taxonomic classification.</title>
        <authorList>
            <person name="Goeker M."/>
        </authorList>
    </citation>
    <scope>NUCLEOTIDE SEQUENCE [LARGE SCALE GENOMIC DNA]</scope>
    <source>
        <strain evidence="13 14">DSM 103394</strain>
    </source>
</reference>
<evidence type="ECO:0000256" key="1">
    <source>
        <dbReference type="ARBA" id="ARBA00001913"/>
    </source>
</evidence>
<dbReference type="InterPro" id="IPR007253">
    <property type="entry name" value="Cell_wall-bd_2"/>
</dbReference>
<dbReference type="Pfam" id="PF22148">
    <property type="entry name" value="Fervidolysin_NPro-like"/>
    <property type="match status" value="1"/>
</dbReference>
<evidence type="ECO:0000259" key="12">
    <source>
        <dbReference type="Pfam" id="PF22148"/>
    </source>
</evidence>
<dbReference type="InterPro" id="IPR022398">
    <property type="entry name" value="Peptidase_S8_His-AS"/>
</dbReference>
<evidence type="ECO:0000256" key="10">
    <source>
        <dbReference type="SAM" id="SignalP"/>
    </source>
</evidence>
<dbReference type="GO" id="GO:0006508">
    <property type="term" value="P:proteolysis"/>
    <property type="evidence" value="ECO:0007669"/>
    <property type="project" value="UniProtKB-KW"/>
</dbReference>
<evidence type="ECO:0000259" key="11">
    <source>
        <dbReference type="Pfam" id="PF00082"/>
    </source>
</evidence>
<dbReference type="InterPro" id="IPR050131">
    <property type="entry name" value="Peptidase_S8_subtilisin-like"/>
</dbReference>
<evidence type="ECO:0000256" key="6">
    <source>
        <dbReference type="ARBA" id="ARBA00022801"/>
    </source>
</evidence>
<evidence type="ECO:0000256" key="2">
    <source>
        <dbReference type="ARBA" id="ARBA00004613"/>
    </source>
</evidence>
<feature type="signal peptide" evidence="10">
    <location>
        <begin position="1"/>
        <end position="24"/>
    </location>
</feature>
<keyword evidence="14" id="KW-1185">Reference proteome</keyword>
<comment type="similarity">
    <text evidence="3 9">Belongs to the peptidase S8 family.</text>
</comment>
<dbReference type="Pfam" id="PF04122">
    <property type="entry name" value="CW_binding_2"/>
    <property type="match status" value="3"/>
</dbReference>
<dbReference type="InterPro" id="IPR023828">
    <property type="entry name" value="Peptidase_S8_Ser-AS"/>
</dbReference>
<dbReference type="PROSITE" id="PS51892">
    <property type="entry name" value="SUBTILASE"/>
    <property type="match status" value="1"/>
</dbReference>
<comment type="subcellular location">
    <subcellularLocation>
        <location evidence="2">Secreted</location>
    </subcellularLocation>
</comment>
<keyword evidence="5 9" id="KW-0645">Protease</keyword>
<evidence type="ECO:0000256" key="7">
    <source>
        <dbReference type="ARBA" id="ARBA00022825"/>
    </source>
</evidence>
<dbReference type="PROSITE" id="PS00138">
    <property type="entry name" value="SUBTILASE_SER"/>
    <property type="match status" value="1"/>
</dbReference>
<dbReference type="Gene3D" id="3.40.50.12090">
    <property type="match status" value="1"/>
</dbReference>
<dbReference type="PANTHER" id="PTHR43806:SF11">
    <property type="entry name" value="CEREVISIN-RELATED"/>
    <property type="match status" value="1"/>
</dbReference>
<dbReference type="SUPFAM" id="SSF52743">
    <property type="entry name" value="Subtilisin-like"/>
    <property type="match status" value="1"/>
</dbReference>
<dbReference type="PANTHER" id="PTHR43806">
    <property type="entry name" value="PEPTIDASE S8"/>
    <property type="match status" value="1"/>
</dbReference>
<comment type="caution">
    <text evidence="13">The sequence shown here is derived from an EMBL/GenBank/DDBJ whole genome shotgun (WGS) entry which is preliminary data.</text>
</comment>
<keyword evidence="4" id="KW-0964">Secreted</keyword>
<dbReference type="Gene3D" id="3.40.50.200">
    <property type="entry name" value="Peptidase S8/S53 domain"/>
    <property type="match status" value="1"/>
</dbReference>
<feature type="active site" description="Charge relay system" evidence="9">
    <location>
        <position position="190"/>
    </location>
</feature>
<evidence type="ECO:0000256" key="5">
    <source>
        <dbReference type="ARBA" id="ARBA00022670"/>
    </source>
</evidence>
<dbReference type="InterPro" id="IPR015500">
    <property type="entry name" value="Peptidase_S8_subtilisin-rel"/>
</dbReference>
<dbReference type="InterPro" id="IPR000209">
    <property type="entry name" value="Peptidase_S8/S53_dom"/>
</dbReference>
<dbReference type="EMBL" id="JAFDST010000002">
    <property type="protein sequence ID" value="MBP1081420.1"/>
    <property type="molecule type" value="Genomic_DNA"/>
</dbReference>
<dbReference type="Pfam" id="PF00082">
    <property type="entry name" value="Peptidase_S8"/>
    <property type="match status" value="1"/>
</dbReference>
<feature type="chain" id="PRO_5045917769" evidence="10">
    <location>
        <begin position="25"/>
        <end position="697"/>
    </location>
</feature>
<feature type="domain" description="Peptidase S8/S53" evidence="11">
    <location>
        <begin position="150"/>
        <end position="390"/>
    </location>
</feature>
<keyword evidence="7 9" id="KW-0720">Serine protease</keyword>
<dbReference type="InterPro" id="IPR054399">
    <property type="entry name" value="Fervidolysin-like_N_prodom"/>
</dbReference>
<keyword evidence="8" id="KW-0106">Calcium</keyword>
<dbReference type="GO" id="GO:0008233">
    <property type="term" value="F:peptidase activity"/>
    <property type="evidence" value="ECO:0007669"/>
    <property type="project" value="UniProtKB-KW"/>
</dbReference>
<evidence type="ECO:0000256" key="8">
    <source>
        <dbReference type="ARBA" id="ARBA00022837"/>
    </source>
</evidence>
<keyword evidence="6 9" id="KW-0378">Hydrolase</keyword>
<sequence>MKKSICILSILFLFINIQTTYAEADDRSSDIRKTQIDGLFDEEKDFSQRELVIKFEPSIKEEEKSQILANYHLSEQTYNENGGFSLVSASPESELKGTAERLRNDKRVQFVEPNFVIESAYVPQEPGYSHQWSLKKINMEKAWDITKGSSDITVAVIDGGLQSDHPDLKGNVLPSYNAVTGGKTITADKHGTHVAGIIAASLNKLGITGIAPNVKILPIDVFEGKEANAYDVADAIIYAADHGANVINLSLSTTNYAQVMEEAIHYARSKGIVTVASAGNDGSDVPEYPAALDSVISVSSTNSQDAHSNFSNYGPEIDISAPGEGIYSTVTGSKYGTMNGTSMAAPAISGTAALILSKNPLLSADKVTSILMKSTIDLGEKGKDILFGNGRIDVDKAMKNTPLPVDRLDGASRYEVAANVSKKGWSTANTVVIANGSAYADVLAAAPLAYHHNAPILLTENNKLTGSTKERMTQLKAKKAIIIGGSLSVQDNVANEIKKLVGTVERIGGDSRYQVAENIAGKLPGQSKAVIANGTAYADSLAIASYAAKNKIPILLTTSESLPEPTANALRNKGTSSTIVVGGKISVGENVYQQLPSPTRIGGNSRFEVASHIAKNYFSTSNEAFISNGYAYADALSGSVLAAKQNRPMMFTDARSLPNATNEVITSNKMKGFTVLGGKKSVSDQVVRQLETFEIPQ</sequence>
<organism evidence="13 14">
    <name type="scientific">Bacillus capparidis</name>
    <dbReference type="NCBI Taxonomy" id="1840411"/>
    <lineage>
        <taxon>Bacteria</taxon>
        <taxon>Bacillati</taxon>
        <taxon>Bacillota</taxon>
        <taxon>Bacilli</taxon>
        <taxon>Bacillales</taxon>
        <taxon>Bacillaceae</taxon>
        <taxon>Bacillus</taxon>
    </lineage>
</organism>
<evidence type="ECO:0000256" key="3">
    <source>
        <dbReference type="ARBA" id="ARBA00011073"/>
    </source>
</evidence>
<accession>A0ABS4CVQ6</accession>
<name>A0ABS4CVQ6_9BACI</name>
<dbReference type="Proteomes" id="UP000674416">
    <property type="component" value="Unassembled WGS sequence"/>
</dbReference>
<feature type="active site" description="Charge relay system" evidence="9">
    <location>
        <position position="342"/>
    </location>
</feature>
<protein>
    <submittedName>
        <fullName evidence="13">Subtilisin family serine protease</fullName>
    </submittedName>
</protein>
<dbReference type="InterPro" id="IPR036852">
    <property type="entry name" value="Peptidase_S8/S53_dom_sf"/>
</dbReference>
<comment type="cofactor">
    <cofactor evidence="1">
        <name>Ca(2+)</name>
        <dbReference type="ChEBI" id="CHEBI:29108"/>
    </cofactor>
</comment>